<feature type="transmembrane region" description="Helical" evidence="1">
    <location>
        <begin position="35"/>
        <end position="56"/>
    </location>
</feature>
<evidence type="ECO:0000313" key="2">
    <source>
        <dbReference type="EMBL" id="ELU09555.1"/>
    </source>
</evidence>
<keyword evidence="1" id="KW-0812">Transmembrane</keyword>
<gene>
    <name evidence="2" type="ORF">CAPTEDRAFT_212569</name>
</gene>
<evidence type="ECO:0000256" key="1">
    <source>
        <dbReference type="SAM" id="Phobius"/>
    </source>
</evidence>
<dbReference type="Proteomes" id="UP000014760">
    <property type="component" value="Unassembled WGS sequence"/>
</dbReference>
<dbReference type="EMBL" id="KB298168">
    <property type="protein sequence ID" value="ELU09555.1"/>
    <property type="molecule type" value="Genomic_DNA"/>
</dbReference>
<organism evidence="2">
    <name type="scientific">Capitella teleta</name>
    <name type="common">Polychaete worm</name>
    <dbReference type="NCBI Taxonomy" id="283909"/>
    <lineage>
        <taxon>Eukaryota</taxon>
        <taxon>Metazoa</taxon>
        <taxon>Spiralia</taxon>
        <taxon>Lophotrochozoa</taxon>
        <taxon>Annelida</taxon>
        <taxon>Polychaeta</taxon>
        <taxon>Sedentaria</taxon>
        <taxon>Scolecida</taxon>
        <taxon>Capitellidae</taxon>
        <taxon>Capitella</taxon>
    </lineage>
</organism>
<proteinExistence type="predicted"/>
<dbReference type="HOGENOM" id="CLU_774441_0_0_1"/>
<reference evidence="4" key="1">
    <citation type="submission" date="2012-12" db="EMBL/GenBank/DDBJ databases">
        <authorList>
            <person name="Hellsten U."/>
            <person name="Grimwood J."/>
            <person name="Chapman J.A."/>
            <person name="Shapiro H."/>
            <person name="Aerts A."/>
            <person name="Otillar R.P."/>
            <person name="Terry A.Y."/>
            <person name="Boore J.L."/>
            <person name="Simakov O."/>
            <person name="Marletaz F."/>
            <person name="Cho S.-J."/>
            <person name="Edsinger-Gonzales E."/>
            <person name="Havlak P."/>
            <person name="Kuo D.-H."/>
            <person name="Larsson T."/>
            <person name="Lv J."/>
            <person name="Arendt D."/>
            <person name="Savage R."/>
            <person name="Osoegawa K."/>
            <person name="de Jong P."/>
            <person name="Lindberg D.R."/>
            <person name="Seaver E.C."/>
            <person name="Weisblat D.A."/>
            <person name="Putnam N.H."/>
            <person name="Grigoriev I.V."/>
            <person name="Rokhsar D.S."/>
        </authorList>
    </citation>
    <scope>NUCLEOTIDE SEQUENCE</scope>
    <source>
        <strain evidence="4">I ESC-2004</strain>
    </source>
</reference>
<keyword evidence="1" id="KW-0472">Membrane</keyword>
<accession>R7UTS7</accession>
<sequence length="358" mass="41126">MSVRIEEPRPIGLRDKTSACCNSTFHFDLIFQAMWLYRIGLTLCSAVLVSGVFVWYEQPPKYDDPCTMHVIGRDPGEMLSAHSNPNCEEGGLIWYGVWGRIHSTIILNADPSQEFEICLTGGLAESVYVWWDSHRDYWMPVGFQQWHSEISDWQRCRLSTNGTIDLYFEPPWGKKHYIAYVSWELRPLTTEQHQGAWDELETKRKPPLVYEEGKGPQEAAAENKPSDDYMYSDVFVDTFLEYALFVAALVVACAAVGVSRQLWNVRKFNSETEKSIRVERKRKKLKEIVDFLVRATDGISSGPIPMIGIESLNVFQQERPCGMYRVGRTEAKLLIDERRFLDVLSSYLFGCCFAAEIL</sequence>
<evidence type="ECO:0000313" key="3">
    <source>
        <dbReference type="EnsemblMetazoa" id="CapteP212569"/>
    </source>
</evidence>
<protein>
    <submittedName>
        <fullName evidence="2 3">Uncharacterized protein</fullName>
    </submittedName>
</protein>
<reference evidence="2 4" key="2">
    <citation type="journal article" date="2013" name="Nature">
        <title>Insights into bilaterian evolution from three spiralian genomes.</title>
        <authorList>
            <person name="Simakov O."/>
            <person name="Marletaz F."/>
            <person name="Cho S.J."/>
            <person name="Edsinger-Gonzales E."/>
            <person name="Havlak P."/>
            <person name="Hellsten U."/>
            <person name="Kuo D.H."/>
            <person name="Larsson T."/>
            <person name="Lv J."/>
            <person name="Arendt D."/>
            <person name="Savage R."/>
            <person name="Osoegawa K."/>
            <person name="de Jong P."/>
            <person name="Grimwood J."/>
            <person name="Chapman J.A."/>
            <person name="Shapiro H."/>
            <person name="Aerts A."/>
            <person name="Otillar R.P."/>
            <person name="Terry A.Y."/>
            <person name="Boore J.L."/>
            <person name="Grigoriev I.V."/>
            <person name="Lindberg D.R."/>
            <person name="Seaver E.C."/>
            <person name="Weisblat D.A."/>
            <person name="Putnam N.H."/>
            <person name="Rokhsar D.S."/>
        </authorList>
    </citation>
    <scope>NUCLEOTIDE SEQUENCE</scope>
    <source>
        <strain evidence="2 4">I ESC-2004</strain>
    </source>
</reference>
<dbReference type="AlphaFoldDB" id="R7UTS7"/>
<keyword evidence="1" id="KW-1133">Transmembrane helix</keyword>
<reference evidence="3" key="3">
    <citation type="submission" date="2015-06" db="UniProtKB">
        <authorList>
            <consortium name="EnsemblMetazoa"/>
        </authorList>
    </citation>
    <scope>IDENTIFICATION</scope>
</reference>
<keyword evidence="4" id="KW-1185">Reference proteome</keyword>
<dbReference type="EMBL" id="AMQN01006354">
    <property type="status" value="NOT_ANNOTATED_CDS"/>
    <property type="molecule type" value="Genomic_DNA"/>
</dbReference>
<evidence type="ECO:0000313" key="4">
    <source>
        <dbReference type="Proteomes" id="UP000014760"/>
    </source>
</evidence>
<dbReference type="EnsemblMetazoa" id="CapteT212569">
    <property type="protein sequence ID" value="CapteP212569"/>
    <property type="gene ID" value="CapteG212569"/>
</dbReference>
<feature type="transmembrane region" description="Helical" evidence="1">
    <location>
        <begin position="239"/>
        <end position="258"/>
    </location>
</feature>
<name>R7UTS7_CAPTE</name>